<dbReference type="AlphaFoldDB" id="A0A7J6GYG2"/>
<evidence type="ECO:0000313" key="3">
    <source>
        <dbReference type="Proteomes" id="UP000525078"/>
    </source>
</evidence>
<feature type="compositionally biased region" description="Polar residues" evidence="1">
    <location>
        <begin position="534"/>
        <end position="568"/>
    </location>
</feature>
<proteinExistence type="predicted"/>
<feature type="compositionally biased region" description="Basic and acidic residues" evidence="1">
    <location>
        <begin position="492"/>
        <end position="510"/>
    </location>
</feature>
<reference evidence="2 3" key="1">
    <citation type="journal article" date="2020" name="bioRxiv">
        <title>Sequence and annotation of 42 cannabis genomes reveals extensive copy number variation in cannabinoid synthesis and pathogen resistance genes.</title>
        <authorList>
            <person name="Mckernan K.J."/>
            <person name="Helbert Y."/>
            <person name="Kane L.T."/>
            <person name="Ebling H."/>
            <person name="Zhang L."/>
            <person name="Liu B."/>
            <person name="Eaton Z."/>
            <person name="Mclaughlin S."/>
            <person name="Kingan S."/>
            <person name="Baybayan P."/>
            <person name="Concepcion G."/>
            <person name="Jordan M."/>
            <person name="Riva A."/>
            <person name="Barbazuk W."/>
            <person name="Harkins T."/>
        </authorList>
    </citation>
    <scope>NUCLEOTIDE SEQUENCE [LARGE SCALE GENOMIC DNA]</scope>
    <source>
        <strain evidence="3">cv. Jamaican Lion 4</strain>
        <tissue evidence="2">Leaf</tissue>
    </source>
</reference>
<feature type="compositionally biased region" description="Polar residues" evidence="1">
    <location>
        <begin position="239"/>
        <end position="255"/>
    </location>
</feature>
<organism evidence="2 3">
    <name type="scientific">Cannabis sativa</name>
    <name type="common">Hemp</name>
    <name type="synonym">Marijuana</name>
    <dbReference type="NCBI Taxonomy" id="3483"/>
    <lineage>
        <taxon>Eukaryota</taxon>
        <taxon>Viridiplantae</taxon>
        <taxon>Streptophyta</taxon>
        <taxon>Embryophyta</taxon>
        <taxon>Tracheophyta</taxon>
        <taxon>Spermatophyta</taxon>
        <taxon>Magnoliopsida</taxon>
        <taxon>eudicotyledons</taxon>
        <taxon>Gunneridae</taxon>
        <taxon>Pentapetalae</taxon>
        <taxon>rosids</taxon>
        <taxon>fabids</taxon>
        <taxon>Rosales</taxon>
        <taxon>Cannabaceae</taxon>
        <taxon>Cannabis</taxon>
    </lineage>
</organism>
<dbReference type="EMBL" id="JAATIP010000037">
    <property type="protein sequence ID" value="KAF4387963.1"/>
    <property type="molecule type" value="Genomic_DNA"/>
</dbReference>
<feature type="compositionally biased region" description="Polar residues" evidence="1">
    <location>
        <begin position="106"/>
        <end position="124"/>
    </location>
</feature>
<gene>
    <name evidence="2" type="ORF">F8388_005580</name>
</gene>
<comment type="caution">
    <text evidence="2">The sequence shown here is derived from an EMBL/GenBank/DDBJ whole genome shotgun (WGS) entry which is preliminary data.</text>
</comment>
<feature type="compositionally biased region" description="Basic and acidic residues" evidence="1">
    <location>
        <begin position="311"/>
        <end position="327"/>
    </location>
</feature>
<dbReference type="PANTHER" id="PTHR31390:SF4">
    <property type="entry name" value="DUF3527 DOMAIN-CONTAINING PROTEIN"/>
    <property type="match status" value="1"/>
</dbReference>
<evidence type="ECO:0000313" key="2">
    <source>
        <dbReference type="EMBL" id="KAF4387963.1"/>
    </source>
</evidence>
<name>A0A7J6GYG2_CANSA</name>
<dbReference type="InterPro" id="IPR021916">
    <property type="entry name" value="DUF3527"/>
</dbReference>
<feature type="region of interest" description="Disordered" evidence="1">
    <location>
        <begin position="211"/>
        <end position="280"/>
    </location>
</feature>
<sequence>MRSGFGKLAIFVSSVSFERIVLLRMGRFTLSCVLKMAFHGPLDDCFLNGAIPVIVFLFPLNQTVEKNSPTFFGKQTPETSILQIHMEYVDSMKALEQLSKPRRSSGKQQSLGTSGNVLPRKSQTMKLEDKLNLEKSSCSYADLHHEITKNVRDPQKQQIDGKNIDEDELVKYMSKLPSYLQRGKTVQEKALNVGVLDWGLLERWQNGHKQMPYRNSRYSPSSSNTSSSFSTDGSPTYSTRGHSCSPSRQRTSRPSLQAHPMEGPSQVKSRGASVGTFEPVETAQSGTMTITEKFIVPTPALCKKHLDTKLEQSKKSELKLKRERDPVSRNVNNDNNSDMESQTRKTQGVECLNNEKIQKPNSKNFENTPKGCKTIVLILPKSLPENCHSGEPPNSNSTIFTGQKLEGCKKASLADVNSDIPQLGPLPSENGIKESQVEYLSTSDSGAVKMSCSSGSSYSTLVSPKVGLNPSRSSNLAAKRSVVVPTCSNSVEHAKASEKSSNKVRAEKVRSTSPFYRKMSKSSSLKDDLKACDQGSTNVSTKSVARNSLSSADNDSTSGKCNATSRKSSPLRRFLDPLLKPKAENCHQSVEPLKRGSVPTDRPCKSADGRHVSMALRPGKVKLDMAGCKTVNVNELAQGKKPGPTVHALLRVAVKNGLPLFTFAVDKESNILAATVKKLNATKNDGCSFIYTFLTIQDMKKKNGSWIGQGSKGKSHDYTSNVVAQMKVSDSRFSNLSTQNKFKIREFVLFSVGLKQSDNQSSDFQPNNELAAIVVKIAKKTNNPSSVKEGPGYASQSDLESLLEHRSHSNSLDDVHCHSFFSSQDFVSTTVILPSAIHSLPSKGGPSSLVERWSSGGSCDCGGWDMGCKLRILANRNEVHKKLSVSKGCPVTERLELFPQERGQENQLFFSLSPFKEGAYSVEFNSSLSILQAFSICVAALESRKLCERLDPSNSSEEKTCGEPILVENAGTSAGSVIEAEVPSYIYPPLSPVGRV</sequence>
<dbReference type="Pfam" id="PF12043">
    <property type="entry name" value="DUF3527"/>
    <property type="match status" value="2"/>
</dbReference>
<protein>
    <submittedName>
        <fullName evidence="2">Uncharacterized protein</fullName>
    </submittedName>
</protein>
<dbReference type="Proteomes" id="UP000525078">
    <property type="component" value="Unassembled WGS sequence"/>
</dbReference>
<dbReference type="PANTHER" id="PTHR31390">
    <property type="entry name" value="EXPRESSED PROTEIN"/>
    <property type="match status" value="1"/>
</dbReference>
<feature type="compositionally biased region" description="Low complexity" evidence="1">
    <location>
        <begin position="212"/>
        <end position="238"/>
    </location>
</feature>
<feature type="region of interest" description="Disordered" evidence="1">
    <location>
        <begin position="99"/>
        <end position="124"/>
    </location>
</feature>
<feature type="region of interest" description="Disordered" evidence="1">
    <location>
        <begin position="492"/>
        <end position="568"/>
    </location>
</feature>
<evidence type="ECO:0000256" key="1">
    <source>
        <dbReference type="SAM" id="MobiDB-lite"/>
    </source>
</evidence>
<feature type="region of interest" description="Disordered" evidence="1">
    <location>
        <begin position="311"/>
        <end position="346"/>
    </location>
</feature>
<accession>A0A7J6GYG2</accession>